<dbReference type="PANTHER" id="PTHR10357">
    <property type="entry name" value="ALPHA-AMYLASE FAMILY MEMBER"/>
    <property type="match status" value="1"/>
</dbReference>
<dbReference type="Gene3D" id="2.60.40.1080">
    <property type="match status" value="2"/>
</dbReference>
<dbReference type="InterPro" id="IPR003343">
    <property type="entry name" value="Big_2"/>
</dbReference>
<dbReference type="CDD" id="cd23432">
    <property type="entry name" value="beta-trefoil_Ricin_EndoBetaGal-like"/>
    <property type="match status" value="1"/>
</dbReference>
<sequence length="970" mass="103778">MKTTKRSPGSRMGFPALRLLAHALLTVWLLCAGMAHAQDPAQYGTPFSGVPDTRDAVIYQVNMRAFSSSHNLQGVINRLDQIKALGTNVIYLMPVYPVGTLNAVNSPYCIKDFQSVGSEFGSLTNLRALVDGAHSRGMAVMLDWVVNQTSWDHPWITQHPDWYLHDGNGNITSLNGWTDVAALNFASTSMRTAMINAMRSWVFNANVDGFRCDFADNPPLDFWQQAISSLRGITTHKLLLLAEGTRAANYTAGFDYNFGMQFYYNSLKPIFTGGAATAIDNSNNVEYASATGNQQITRYLTNHDVNGAEGTPLELFGGKTGSMAAFVVAAYMKGVPFIYNGQEVAFPTRITFPFTSVTIDWSINPDVTAEYTKVIAFRNSSTALRRGTLVSYTNNDICVFTKTSGTEKVLVFSNLRNASNNFTLPAALANSTWKDAYSGATVTLGASVALSAYQYKVLTNANVPVVPVTGVTVSPTSASISAGTTRQLTATVAPANATNTTVSWSSSNNSIATVNASGLVTAVAAGTATITATTQDGNKTAAAAITVTAATSFTVNFYKPSNWGTGIKIYWWSALPAGVLADGTWPGVNMTNAGNGWYSYTFTNITSTNLIFNDGTNQTADLNRNKTGWYLNNTWYDTNPGTPVAVTGVSVSPTTATVNAGATQQLTATVSPSNATNKTVSWSSSNAAVATVNSSGLVTAVAGGTAVITVTTQDGNKTATSTITVPSTGTVYYQIKNRWQPTQFLYDGGNGQVKYGTNPSSANNLYQWAKVDAGSGYILLQNRSTGNYMHVENQNGAVQCSGITPGWYSAMWTVAAATDGWSYLQNRWQPSEWIHVEGQLGYAQYSGVQSGWYSAMWQFINPQTGQAARTGGTVQQSTEVAVTAAKAALTAHAIKVYPNPAAGNQFYIDVQGIPQNGQATVSVWDVNGRMVLLKKISGIARIEHHLAAGMYVVKIQSASVQHTANLIITK</sequence>
<evidence type="ECO:0000259" key="3">
    <source>
        <dbReference type="SMART" id="SM00642"/>
    </source>
</evidence>
<dbReference type="CDD" id="cd11313">
    <property type="entry name" value="AmyAc_arch_bac_AmyA"/>
    <property type="match status" value="1"/>
</dbReference>
<keyword evidence="1" id="KW-0732">Signal</keyword>
<evidence type="ECO:0000259" key="2">
    <source>
        <dbReference type="SMART" id="SM00635"/>
    </source>
</evidence>
<proteinExistence type="predicted"/>
<dbReference type="Proteomes" id="UP000261284">
    <property type="component" value="Unassembled WGS sequence"/>
</dbReference>
<dbReference type="InterPro" id="IPR013783">
    <property type="entry name" value="Ig-like_fold"/>
</dbReference>
<dbReference type="SUPFAM" id="SSF51445">
    <property type="entry name" value="(Trans)glycosidases"/>
    <property type="match status" value="1"/>
</dbReference>
<dbReference type="EMBL" id="QTJU01000006">
    <property type="protein sequence ID" value="RFM27059.1"/>
    <property type="molecule type" value="Genomic_DNA"/>
</dbReference>
<evidence type="ECO:0000313" key="5">
    <source>
        <dbReference type="Proteomes" id="UP000261284"/>
    </source>
</evidence>
<feature type="domain" description="Glycosyl hydrolase family 13 catalytic" evidence="3">
    <location>
        <begin position="60"/>
        <end position="378"/>
    </location>
</feature>
<keyword evidence="5" id="KW-1185">Reference proteome</keyword>
<dbReference type="Gene3D" id="3.20.20.80">
    <property type="entry name" value="Glycosidases"/>
    <property type="match status" value="1"/>
</dbReference>
<dbReference type="InterPro" id="IPR017853">
    <property type="entry name" value="GH"/>
</dbReference>
<comment type="caution">
    <text evidence="4">The sequence shown here is derived from an EMBL/GenBank/DDBJ whole genome shotgun (WGS) entry which is preliminary data.</text>
</comment>
<dbReference type="Gene3D" id="2.60.40.1180">
    <property type="entry name" value="Golgi alpha-mannosidase II"/>
    <property type="match status" value="1"/>
</dbReference>
<dbReference type="SUPFAM" id="SSF50370">
    <property type="entry name" value="Ricin B-like lectins"/>
    <property type="match status" value="1"/>
</dbReference>
<feature type="domain" description="BIG2" evidence="2">
    <location>
        <begin position="467"/>
        <end position="544"/>
    </location>
</feature>
<evidence type="ECO:0000256" key="1">
    <source>
        <dbReference type="SAM" id="SignalP"/>
    </source>
</evidence>
<accession>A0A3E1NGI6</accession>
<dbReference type="InterPro" id="IPR031965">
    <property type="entry name" value="CBM26"/>
</dbReference>
<dbReference type="InterPro" id="IPR006047">
    <property type="entry name" value="GH13_cat_dom"/>
</dbReference>
<dbReference type="SMART" id="SM00642">
    <property type="entry name" value="Aamy"/>
    <property type="match status" value="1"/>
</dbReference>
<feature type="chain" id="PRO_5017546611" evidence="1">
    <location>
        <begin position="38"/>
        <end position="970"/>
    </location>
</feature>
<dbReference type="Gene3D" id="2.80.10.50">
    <property type="match status" value="1"/>
</dbReference>
<dbReference type="InterPro" id="IPR008964">
    <property type="entry name" value="Invasin/intimin_cell_adhesion"/>
</dbReference>
<organism evidence="4 5">
    <name type="scientific">Deminuibacter soli</name>
    <dbReference type="NCBI Taxonomy" id="2291815"/>
    <lineage>
        <taxon>Bacteria</taxon>
        <taxon>Pseudomonadati</taxon>
        <taxon>Bacteroidota</taxon>
        <taxon>Chitinophagia</taxon>
        <taxon>Chitinophagales</taxon>
        <taxon>Chitinophagaceae</taxon>
        <taxon>Deminuibacter</taxon>
    </lineage>
</organism>
<feature type="domain" description="BIG2" evidence="2">
    <location>
        <begin position="645"/>
        <end position="722"/>
    </location>
</feature>
<dbReference type="RefSeq" id="WP_116848365.1">
    <property type="nucleotide sequence ID" value="NZ_QTJU01000006.1"/>
</dbReference>
<dbReference type="Pfam" id="PF18962">
    <property type="entry name" value="Por_Secre_tail"/>
    <property type="match status" value="1"/>
</dbReference>
<dbReference type="Gene3D" id="2.60.40.10">
    <property type="entry name" value="Immunoglobulins"/>
    <property type="match status" value="1"/>
</dbReference>
<dbReference type="SUPFAM" id="SSF51011">
    <property type="entry name" value="Glycosyl hydrolase domain"/>
    <property type="match status" value="1"/>
</dbReference>
<dbReference type="Pfam" id="PF02368">
    <property type="entry name" value="Big_2"/>
    <property type="match status" value="2"/>
</dbReference>
<dbReference type="Pfam" id="PF00128">
    <property type="entry name" value="Alpha-amylase"/>
    <property type="match status" value="1"/>
</dbReference>
<dbReference type="SMART" id="SM00635">
    <property type="entry name" value="BID_2"/>
    <property type="match status" value="2"/>
</dbReference>
<dbReference type="SUPFAM" id="SSF49373">
    <property type="entry name" value="Invasin/intimin cell-adhesion fragments"/>
    <property type="match status" value="2"/>
</dbReference>
<protein>
    <submittedName>
        <fullName evidence="4">T9SS C-terminal target domain-containing protein</fullName>
    </submittedName>
</protein>
<dbReference type="GO" id="GO:0005975">
    <property type="term" value="P:carbohydrate metabolic process"/>
    <property type="evidence" value="ECO:0007669"/>
    <property type="project" value="InterPro"/>
</dbReference>
<evidence type="ECO:0000313" key="4">
    <source>
        <dbReference type="EMBL" id="RFM27059.1"/>
    </source>
</evidence>
<dbReference type="InterPro" id="IPR013780">
    <property type="entry name" value="Glyco_hydro_b"/>
</dbReference>
<gene>
    <name evidence="4" type="ORF">DXN05_16460</name>
</gene>
<dbReference type="Pfam" id="PF16738">
    <property type="entry name" value="CBM26"/>
    <property type="match status" value="1"/>
</dbReference>
<dbReference type="NCBIfam" id="TIGR04183">
    <property type="entry name" value="Por_Secre_tail"/>
    <property type="match status" value="1"/>
</dbReference>
<feature type="signal peptide" evidence="1">
    <location>
        <begin position="1"/>
        <end position="37"/>
    </location>
</feature>
<reference evidence="4 5" key="1">
    <citation type="submission" date="2018-08" db="EMBL/GenBank/DDBJ databases">
        <title>Chitinophagaceae sp. K23C18032701, a novel bacterium isolated from forest soil.</title>
        <authorList>
            <person name="Wang C."/>
        </authorList>
    </citation>
    <scope>NUCLEOTIDE SEQUENCE [LARGE SCALE GENOMIC DNA]</scope>
    <source>
        <strain evidence="4 5">K23C18032701</strain>
    </source>
</reference>
<dbReference type="AlphaFoldDB" id="A0A3E1NGI6"/>
<dbReference type="InterPro" id="IPR026444">
    <property type="entry name" value="Secre_tail"/>
</dbReference>
<name>A0A3E1NGI6_9BACT</name>
<dbReference type="OrthoDB" id="9806009at2"/>
<dbReference type="InterPro" id="IPR035992">
    <property type="entry name" value="Ricin_B-like_lectins"/>
</dbReference>